<evidence type="ECO:0000256" key="3">
    <source>
        <dbReference type="ARBA" id="ARBA00023315"/>
    </source>
</evidence>
<evidence type="ECO:0000259" key="4">
    <source>
        <dbReference type="PROSITE" id="PS51186"/>
    </source>
</evidence>
<name>A0A3D8M3G8_9ALTE</name>
<comment type="caution">
    <text evidence="5">The sequence shown here is derived from an EMBL/GenBank/DDBJ whole genome shotgun (WGS) entry which is preliminary data.</text>
</comment>
<dbReference type="InterPro" id="IPR016181">
    <property type="entry name" value="Acyl_CoA_acyltransferase"/>
</dbReference>
<dbReference type="RefSeq" id="WP_115594168.1">
    <property type="nucleotide sequence ID" value="NZ_QRHA01000012.1"/>
</dbReference>
<dbReference type="EMBL" id="QRHA01000012">
    <property type="protein sequence ID" value="RDV24239.1"/>
    <property type="molecule type" value="Genomic_DNA"/>
</dbReference>
<accession>A0A3D8M3G8</accession>
<dbReference type="AlphaFoldDB" id="A0A3D8M3G8"/>
<comment type="similarity">
    <text evidence="1">Belongs to the acetyltransferase family.</text>
</comment>
<protein>
    <submittedName>
        <fullName evidence="5">GNAT family N-acetyltransferase</fullName>
    </submittedName>
</protein>
<dbReference type="FunFam" id="3.40.630.30:FF:000064">
    <property type="entry name" value="GNAT family acetyltransferase"/>
    <property type="match status" value="1"/>
</dbReference>
<evidence type="ECO:0000256" key="1">
    <source>
        <dbReference type="ARBA" id="ARBA00008694"/>
    </source>
</evidence>
<dbReference type="Proteomes" id="UP000256561">
    <property type="component" value="Unassembled WGS sequence"/>
</dbReference>
<feature type="domain" description="N-acetyltransferase" evidence="4">
    <location>
        <begin position="4"/>
        <end position="166"/>
    </location>
</feature>
<dbReference type="Pfam" id="PF00583">
    <property type="entry name" value="Acetyltransf_1"/>
    <property type="match status" value="1"/>
</dbReference>
<dbReference type="SUPFAM" id="SSF55729">
    <property type="entry name" value="Acyl-CoA N-acyltransferases (Nat)"/>
    <property type="match status" value="1"/>
</dbReference>
<proteinExistence type="inferred from homology"/>
<organism evidence="5 6">
    <name type="scientific">Alteromonas aestuariivivens</name>
    <dbReference type="NCBI Taxonomy" id="1938339"/>
    <lineage>
        <taxon>Bacteria</taxon>
        <taxon>Pseudomonadati</taxon>
        <taxon>Pseudomonadota</taxon>
        <taxon>Gammaproteobacteria</taxon>
        <taxon>Alteromonadales</taxon>
        <taxon>Alteromonadaceae</taxon>
        <taxon>Alteromonas/Salinimonas group</taxon>
        <taxon>Alteromonas</taxon>
    </lineage>
</organism>
<dbReference type="PANTHER" id="PTHR10545">
    <property type="entry name" value="DIAMINE N-ACETYLTRANSFERASE"/>
    <property type="match status" value="1"/>
</dbReference>
<dbReference type="GO" id="GO:0008080">
    <property type="term" value="F:N-acetyltransferase activity"/>
    <property type="evidence" value="ECO:0007669"/>
    <property type="project" value="TreeGrafter"/>
</dbReference>
<dbReference type="PROSITE" id="PS51186">
    <property type="entry name" value="GNAT"/>
    <property type="match status" value="1"/>
</dbReference>
<reference evidence="6" key="1">
    <citation type="submission" date="2018-08" db="EMBL/GenBank/DDBJ databases">
        <authorList>
            <person name="Zhang J."/>
            <person name="Du Z.-J."/>
        </authorList>
    </citation>
    <scope>NUCLEOTIDE SEQUENCE [LARGE SCALE GENOMIC DNA]</scope>
    <source>
        <strain evidence="6">KCTC 52655</strain>
    </source>
</reference>
<evidence type="ECO:0000313" key="5">
    <source>
        <dbReference type="EMBL" id="RDV24239.1"/>
    </source>
</evidence>
<keyword evidence="3" id="KW-0012">Acyltransferase</keyword>
<dbReference type="CDD" id="cd04301">
    <property type="entry name" value="NAT_SF"/>
    <property type="match status" value="1"/>
</dbReference>
<dbReference type="InterPro" id="IPR000182">
    <property type="entry name" value="GNAT_dom"/>
</dbReference>
<keyword evidence="2 5" id="KW-0808">Transferase</keyword>
<dbReference type="PANTHER" id="PTHR10545:SF29">
    <property type="entry name" value="GH14572P-RELATED"/>
    <property type="match status" value="1"/>
</dbReference>
<gene>
    <name evidence="5" type="ORF">DXV75_14570</name>
</gene>
<keyword evidence="6" id="KW-1185">Reference proteome</keyword>
<evidence type="ECO:0000313" key="6">
    <source>
        <dbReference type="Proteomes" id="UP000256561"/>
    </source>
</evidence>
<dbReference type="OrthoDB" id="9805924at2"/>
<sequence>MPMLHIRPATPEDAGQILDFILELAIYEKARHEVEATVEDIKASLFAPNATAHCVICEESGQAIGFAVYFYNYSTWQGRNGVYLEDLYVSQQHRGKGAGKALLHYLANHAVEHNCGRFEWSVLDWNTPAIEFYQSLGAKPKDEWIGYRLSGDALNQFAAIPTNYSV</sequence>
<evidence type="ECO:0000256" key="2">
    <source>
        <dbReference type="ARBA" id="ARBA00022679"/>
    </source>
</evidence>
<dbReference type="Gene3D" id="3.40.630.30">
    <property type="match status" value="1"/>
</dbReference>
<dbReference type="InterPro" id="IPR051016">
    <property type="entry name" value="Diverse_Substrate_AcTransf"/>
</dbReference>